<keyword evidence="3" id="KW-1185">Reference proteome</keyword>
<dbReference type="OrthoDB" id="3239894at2759"/>
<feature type="region of interest" description="Disordered" evidence="1">
    <location>
        <begin position="576"/>
        <end position="604"/>
    </location>
</feature>
<organism evidence="2 3">
    <name type="scientific">Pholiota conissans</name>
    <dbReference type="NCBI Taxonomy" id="109636"/>
    <lineage>
        <taxon>Eukaryota</taxon>
        <taxon>Fungi</taxon>
        <taxon>Dikarya</taxon>
        <taxon>Basidiomycota</taxon>
        <taxon>Agaricomycotina</taxon>
        <taxon>Agaricomycetes</taxon>
        <taxon>Agaricomycetidae</taxon>
        <taxon>Agaricales</taxon>
        <taxon>Agaricineae</taxon>
        <taxon>Strophariaceae</taxon>
        <taxon>Pholiota</taxon>
    </lineage>
</organism>
<dbReference type="AlphaFoldDB" id="A0A9P5YR69"/>
<dbReference type="Proteomes" id="UP000807469">
    <property type="component" value="Unassembled WGS sequence"/>
</dbReference>
<proteinExistence type="predicted"/>
<accession>A0A9P5YR69</accession>
<protein>
    <recommendedName>
        <fullName evidence="4">Transposase family Tnp2 protein</fullName>
    </recommendedName>
</protein>
<dbReference type="PANTHER" id="PTHR46579">
    <property type="entry name" value="F5/8 TYPE C DOMAIN-CONTAINING PROTEIN-RELATED"/>
    <property type="match status" value="1"/>
</dbReference>
<evidence type="ECO:0000313" key="2">
    <source>
        <dbReference type="EMBL" id="KAF9474378.1"/>
    </source>
</evidence>
<dbReference type="InterPro" id="IPR004242">
    <property type="entry name" value="Transposase_21"/>
</dbReference>
<dbReference type="EMBL" id="MU155382">
    <property type="protein sequence ID" value="KAF9474378.1"/>
    <property type="molecule type" value="Genomic_DNA"/>
</dbReference>
<reference evidence="2" key="1">
    <citation type="submission" date="2020-11" db="EMBL/GenBank/DDBJ databases">
        <authorList>
            <consortium name="DOE Joint Genome Institute"/>
            <person name="Ahrendt S."/>
            <person name="Riley R."/>
            <person name="Andreopoulos W."/>
            <person name="Labutti K."/>
            <person name="Pangilinan J."/>
            <person name="Ruiz-Duenas F.J."/>
            <person name="Barrasa J.M."/>
            <person name="Sanchez-Garcia M."/>
            <person name="Camarero S."/>
            <person name="Miyauchi S."/>
            <person name="Serrano A."/>
            <person name="Linde D."/>
            <person name="Babiker R."/>
            <person name="Drula E."/>
            <person name="Ayuso-Fernandez I."/>
            <person name="Pacheco R."/>
            <person name="Padilla G."/>
            <person name="Ferreira P."/>
            <person name="Barriuso J."/>
            <person name="Kellner H."/>
            <person name="Castanera R."/>
            <person name="Alfaro M."/>
            <person name="Ramirez L."/>
            <person name="Pisabarro A.G."/>
            <person name="Kuo A."/>
            <person name="Tritt A."/>
            <person name="Lipzen A."/>
            <person name="He G."/>
            <person name="Yan M."/>
            <person name="Ng V."/>
            <person name="Cullen D."/>
            <person name="Martin F."/>
            <person name="Rosso M.-N."/>
            <person name="Henrissat B."/>
            <person name="Hibbett D."/>
            <person name="Martinez A.T."/>
            <person name="Grigoriev I.V."/>
        </authorList>
    </citation>
    <scope>NUCLEOTIDE SEQUENCE</scope>
    <source>
        <strain evidence="2">CIRM-BRFM 674</strain>
    </source>
</reference>
<dbReference type="Pfam" id="PF02992">
    <property type="entry name" value="Transposase_21"/>
    <property type="match status" value="1"/>
</dbReference>
<evidence type="ECO:0008006" key="4">
    <source>
        <dbReference type="Google" id="ProtNLM"/>
    </source>
</evidence>
<feature type="region of interest" description="Disordered" evidence="1">
    <location>
        <begin position="627"/>
        <end position="658"/>
    </location>
</feature>
<comment type="caution">
    <text evidence="2">The sequence shown here is derived from an EMBL/GenBank/DDBJ whole genome shotgun (WGS) entry which is preliminary data.</text>
</comment>
<name>A0A9P5YR69_9AGAR</name>
<dbReference type="PANTHER" id="PTHR46579:SF2">
    <property type="entry name" value="C2H2-TYPE DOMAIN-CONTAINING PROTEIN"/>
    <property type="match status" value="1"/>
</dbReference>
<evidence type="ECO:0000256" key="1">
    <source>
        <dbReference type="SAM" id="MobiDB-lite"/>
    </source>
</evidence>
<sequence>MADNHTHLSDNNILSNTLEDSDLSGQFFIDDDWEQGIEDGIQPPTFAENEPLLPVLLPVSTATPNAQPSPPVALGVPLHKHAENTPDPFFSESSSELPAPPSSEDVHPHKGIYLLYMLVTWLHLQFHLPFRACTAVMNVVVMILQAFGNTINPVPITSLPRILNKLDVEPAFDILPVCASCLEVYPRNSTPSICQICNNFIFKSSVDGKLTPLLKFPSKSIASQLVSLLAVPGIEEALDSWRHIPRCPGEYIDIFDGAVAQTLQDPEGLPFFRNGPSKEGPNGELRIALTLGVDWQVFSYLRSQIAPSHSSCPMSFNIANLPPHLRYRTSNLLLTGIMPGPKEQSPDECQRFLRIVVNELLRLWAEGVYIPTPSCPEGRLIRLILIAICCDKPAAHKMGGFGSHSHTFFCTKCWVKQADKGKAEAYRKEGFLPRTDKQHREAGERYANLTTTAAREEFVRLHATRWTEFARLPYFDLVRMVVIDPMHNLILGLVKTHFYHIWVQGKILRKTKELRALHLILRDIKLPAYLGRLPSLMGVPAGGSLTADQWLLMATVIGPIAIPQIWDEFMGDPDAARHQREQANHARQLRKSKATMEQKSRVAARKRVNIESSERLSAAEGILPVNTNSKRVRRAQRNDAEDLDEDEEETPSGLHPDDPANFLKLCQILRLLMSRRITEWQINKAEGLLQAYCLELIHLYGPEVMRPNHHYAIHTPDSVRDYGPLHGFWTFLFERLNKVLKSYKTNNHGGGELETTFFREFHRTILTSRTVARAARPGEPEIFQAAVAAMFEASADDRGTVQALARELDNSHEDDSIVFALSPRFEKKPLDLYLYAKILQHLNALFPSNKLRSILDLNPAPETVTLQRIAYFFDFVIVKDHRYYSSTRSASSPSRFVEVIVAADGSTWVGELLDIIHIEQATGYVYTLGHFQWFRPLQIDLTGTVWDTLYVFFPSTDPI</sequence>
<feature type="compositionally biased region" description="Acidic residues" evidence="1">
    <location>
        <begin position="641"/>
        <end position="650"/>
    </location>
</feature>
<evidence type="ECO:0000313" key="3">
    <source>
        <dbReference type="Proteomes" id="UP000807469"/>
    </source>
</evidence>
<gene>
    <name evidence="2" type="ORF">BDN70DRAFT_815766</name>
</gene>